<protein>
    <submittedName>
        <fullName evidence="1">Uncharacterized protein</fullName>
    </submittedName>
</protein>
<proteinExistence type="predicted"/>
<evidence type="ECO:0000313" key="1">
    <source>
        <dbReference type="EMBL" id="KRY29634.1"/>
    </source>
</evidence>
<dbReference type="EMBL" id="JYDH01000165">
    <property type="protein sequence ID" value="KRY29634.1"/>
    <property type="molecule type" value="Genomic_DNA"/>
</dbReference>
<dbReference type="Proteomes" id="UP000054776">
    <property type="component" value="Unassembled WGS sequence"/>
</dbReference>
<name>A0A0V1AXY0_TRISP</name>
<dbReference type="AlphaFoldDB" id="A0A0V1AXY0"/>
<sequence length="65" mass="7225">MKPKRAHCNTKISDQYTFFALWCSAVRCGSYACQAPGTLVMIGRNLIWTIFLILPGGKFDALSIV</sequence>
<organism evidence="1 2">
    <name type="scientific">Trichinella spiralis</name>
    <name type="common">Trichina worm</name>
    <dbReference type="NCBI Taxonomy" id="6334"/>
    <lineage>
        <taxon>Eukaryota</taxon>
        <taxon>Metazoa</taxon>
        <taxon>Ecdysozoa</taxon>
        <taxon>Nematoda</taxon>
        <taxon>Enoplea</taxon>
        <taxon>Dorylaimia</taxon>
        <taxon>Trichinellida</taxon>
        <taxon>Trichinellidae</taxon>
        <taxon>Trichinella</taxon>
    </lineage>
</organism>
<gene>
    <name evidence="1" type="ORF">T01_8456</name>
</gene>
<evidence type="ECO:0000313" key="2">
    <source>
        <dbReference type="Proteomes" id="UP000054776"/>
    </source>
</evidence>
<accession>A0A0V1AXY0</accession>
<comment type="caution">
    <text evidence="1">The sequence shown here is derived from an EMBL/GenBank/DDBJ whole genome shotgun (WGS) entry which is preliminary data.</text>
</comment>
<dbReference type="InParanoid" id="A0A0V1AXY0"/>
<reference evidence="1 2" key="1">
    <citation type="submission" date="2015-01" db="EMBL/GenBank/DDBJ databases">
        <title>Evolution of Trichinella species and genotypes.</title>
        <authorList>
            <person name="Korhonen P.K."/>
            <person name="Edoardo P."/>
            <person name="Giuseppe L.R."/>
            <person name="Gasser R.B."/>
        </authorList>
    </citation>
    <scope>NUCLEOTIDE SEQUENCE [LARGE SCALE GENOMIC DNA]</scope>
    <source>
        <strain evidence="1">ISS3</strain>
    </source>
</reference>
<keyword evidence="2" id="KW-1185">Reference proteome</keyword>